<dbReference type="Gene3D" id="3.40.30.10">
    <property type="entry name" value="Glutaredoxin"/>
    <property type="match status" value="1"/>
</dbReference>
<evidence type="ECO:0000313" key="3">
    <source>
        <dbReference type="Proteomes" id="UP000309872"/>
    </source>
</evidence>
<dbReference type="OrthoDB" id="793244at2"/>
<keyword evidence="3" id="KW-1185">Reference proteome</keyword>
<reference evidence="2 3" key="1">
    <citation type="submission" date="2019-04" db="EMBL/GenBank/DDBJ databases">
        <title>Sphingobacterium olei sp. nov., isolated from oil-contaminated soil.</title>
        <authorList>
            <person name="Liu B."/>
        </authorList>
    </citation>
    <scope>NUCLEOTIDE SEQUENCE [LARGE SCALE GENOMIC DNA]</scope>
    <source>
        <strain evidence="2 3">Y3L14</strain>
    </source>
</reference>
<name>A0A4U0GYG0_9SPHI</name>
<dbReference type="CDD" id="cd02966">
    <property type="entry name" value="TlpA_like_family"/>
    <property type="match status" value="1"/>
</dbReference>
<dbReference type="InterPro" id="IPR013766">
    <property type="entry name" value="Thioredoxin_domain"/>
</dbReference>
<feature type="domain" description="Thioredoxin" evidence="1">
    <location>
        <begin position="61"/>
        <end position="207"/>
    </location>
</feature>
<evidence type="ECO:0000313" key="2">
    <source>
        <dbReference type="EMBL" id="TJY63724.1"/>
    </source>
</evidence>
<dbReference type="EMBL" id="SUKA01000005">
    <property type="protein sequence ID" value="TJY63724.1"/>
    <property type="molecule type" value="Genomic_DNA"/>
</dbReference>
<proteinExistence type="predicted"/>
<comment type="caution">
    <text evidence="2">The sequence shown here is derived from an EMBL/GenBank/DDBJ whole genome shotgun (WGS) entry which is preliminary data.</text>
</comment>
<evidence type="ECO:0000259" key="1">
    <source>
        <dbReference type="PROSITE" id="PS51352"/>
    </source>
</evidence>
<dbReference type="AlphaFoldDB" id="A0A4U0GYG0"/>
<accession>A0A4U0GYG0</accession>
<protein>
    <submittedName>
        <fullName evidence="2">TlpA family protein disulfide reductase</fullName>
    </submittedName>
</protein>
<dbReference type="InterPro" id="IPR036249">
    <property type="entry name" value="Thioredoxin-like_sf"/>
</dbReference>
<dbReference type="PANTHER" id="PTHR42852:SF17">
    <property type="entry name" value="THIOREDOXIN-LIKE PROTEIN HI_1115"/>
    <property type="match status" value="1"/>
</dbReference>
<organism evidence="2 3">
    <name type="scientific">Sphingobacterium alkalisoli</name>
    <dbReference type="NCBI Taxonomy" id="1874115"/>
    <lineage>
        <taxon>Bacteria</taxon>
        <taxon>Pseudomonadati</taxon>
        <taxon>Bacteroidota</taxon>
        <taxon>Sphingobacteriia</taxon>
        <taxon>Sphingobacteriales</taxon>
        <taxon>Sphingobacteriaceae</taxon>
        <taxon>Sphingobacterium</taxon>
    </lineage>
</organism>
<dbReference type="SUPFAM" id="SSF52833">
    <property type="entry name" value="Thioredoxin-like"/>
    <property type="match status" value="1"/>
</dbReference>
<dbReference type="Proteomes" id="UP000309872">
    <property type="component" value="Unassembled WGS sequence"/>
</dbReference>
<dbReference type="Pfam" id="PF00085">
    <property type="entry name" value="Thioredoxin"/>
    <property type="match status" value="1"/>
</dbReference>
<dbReference type="PANTHER" id="PTHR42852">
    <property type="entry name" value="THIOL:DISULFIDE INTERCHANGE PROTEIN DSBE"/>
    <property type="match status" value="1"/>
</dbReference>
<gene>
    <name evidence="2" type="ORF">FAZ19_15755</name>
</gene>
<sequence>MFLLSRRKKLMKRAWNKILELTMTNKMTMKHTIIYKIGLVLLSMFPITKIAAQQMKVFSNLEVGDTIADITIEKIYNYNKTASKVSDFSEKLLIIDFWATWCAPCIEMLPKMNALMQTFTNDLVFLSVTKELKEKAHSFLEKLEHNRGARFNIPVIYGDTILYKLFPHYYLPHYVWINTKSREVIAITRAGEINKQNIDAVLNNLSTTTWDTKVDKWLDHKFSEPLLPYLSQLPNFLDKTVNHYSFFSPHVENLMSGAYSQLNDTTKNYRIVFKNMTRLSFFTWSFGEGRQFFQDASVKIEVKDKERLTTALSGGPFHNWQKENSFCYELSISPRPEKEIFEIMKSDVQNFFREYEIDIEKRIEPCLVLISTGNNEMLKAKGEKWSVKRDRFSYKSTNSLVKSFLTDLAFYYYVTGPILIDQTGIDYYIDLDLELNNFRDVKEVNEQLDKYKLKLVEKQALANVLIIRDKEAYN</sequence>
<dbReference type="PROSITE" id="PS51352">
    <property type="entry name" value="THIOREDOXIN_2"/>
    <property type="match status" value="1"/>
</dbReference>
<dbReference type="InterPro" id="IPR050553">
    <property type="entry name" value="Thioredoxin_ResA/DsbE_sf"/>
</dbReference>